<dbReference type="EMBL" id="JAOPJF010000006">
    <property type="protein sequence ID" value="KAK1148742.1"/>
    <property type="molecule type" value="Genomic_DNA"/>
</dbReference>
<proteinExistence type="predicted"/>
<keyword evidence="2" id="KW-1185">Reference proteome</keyword>
<dbReference type="Proteomes" id="UP001177260">
    <property type="component" value="Unassembled WGS sequence"/>
</dbReference>
<organism evidence="1 2">
    <name type="scientific">Aspergillus melleus</name>
    <dbReference type="NCBI Taxonomy" id="138277"/>
    <lineage>
        <taxon>Eukaryota</taxon>
        <taxon>Fungi</taxon>
        <taxon>Dikarya</taxon>
        <taxon>Ascomycota</taxon>
        <taxon>Pezizomycotina</taxon>
        <taxon>Eurotiomycetes</taxon>
        <taxon>Eurotiomycetidae</taxon>
        <taxon>Eurotiales</taxon>
        <taxon>Aspergillaceae</taxon>
        <taxon>Aspergillus</taxon>
        <taxon>Aspergillus subgen. Circumdati</taxon>
    </lineage>
</organism>
<evidence type="ECO:0000313" key="2">
    <source>
        <dbReference type="Proteomes" id="UP001177260"/>
    </source>
</evidence>
<reference evidence="1 2" key="1">
    <citation type="journal article" date="2023" name="ACS Omega">
        <title>Identification of the Neoaspergillic Acid Biosynthesis Gene Cluster by Establishing an In Vitro CRISPR-Ribonucleoprotein Genetic System in Aspergillus melleus.</title>
        <authorList>
            <person name="Yuan B."/>
            <person name="Grau M.F."/>
            <person name="Murata R.M."/>
            <person name="Torok T."/>
            <person name="Venkateswaran K."/>
            <person name="Stajich J.E."/>
            <person name="Wang C.C.C."/>
        </authorList>
    </citation>
    <scope>NUCLEOTIDE SEQUENCE [LARGE SCALE GENOMIC DNA]</scope>
    <source>
        <strain evidence="1 2">IMV 1140</strain>
    </source>
</reference>
<gene>
    <name evidence="1" type="ORF">N8T08_008627</name>
</gene>
<sequence>MSFYDEKKSPDEITQSPSNTSTKSPSPDDFEKLEKLEILPQILQEGILFAGSGSALLLQAAYPGIKNRISDSQNNAGDSGALAKELSDALQATLSYIACLVLGTEQEKKTLLNLLQRGQPPFRASETYTSHPPTQLWVSATLYATATDFYQRIYGRVSYRTAEKAYAEFTLIMHALGMPTGTWPETRQAFWKYWDDQVEQLTVTADAHRFAKDLFDRSDLPRWVNMLKPLMRVATIEMLPPRLREAYGLKSTVSTRGLYRTAMGFSVAIYPALPKGTRSYALQYYLEDLRKHLNVV</sequence>
<name>A0ACC3BDL5_9EURO</name>
<evidence type="ECO:0000313" key="1">
    <source>
        <dbReference type="EMBL" id="KAK1148742.1"/>
    </source>
</evidence>
<protein>
    <submittedName>
        <fullName evidence="1">Uncharacterized protein</fullName>
    </submittedName>
</protein>
<accession>A0ACC3BDL5</accession>
<comment type="caution">
    <text evidence="1">The sequence shown here is derived from an EMBL/GenBank/DDBJ whole genome shotgun (WGS) entry which is preliminary data.</text>
</comment>